<evidence type="ECO:0000313" key="3">
    <source>
        <dbReference type="EMBL" id="AIF82253.1"/>
    </source>
</evidence>
<dbReference type="GeneID" id="41596102"/>
<organism evidence="3 4">
    <name type="scientific">Candidatus Nitrososphaera evergladensis SR1</name>
    <dbReference type="NCBI Taxonomy" id="1459636"/>
    <lineage>
        <taxon>Archaea</taxon>
        <taxon>Nitrososphaerota</taxon>
        <taxon>Nitrososphaeria</taxon>
        <taxon>Nitrososphaerales</taxon>
        <taxon>Nitrososphaeraceae</taxon>
        <taxon>Nitrososphaera</taxon>
    </lineage>
</organism>
<feature type="domain" description="Response regulatory" evidence="2">
    <location>
        <begin position="116"/>
        <end position="248"/>
    </location>
</feature>
<dbReference type="Gene3D" id="3.40.50.2300">
    <property type="match status" value="1"/>
</dbReference>
<dbReference type="EMBL" id="CP007174">
    <property type="protein sequence ID" value="AIF82253.1"/>
    <property type="molecule type" value="Genomic_DNA"/>
</dbReference>
<dbReference type="PANTHER" id="PTHR44591:SF21">
    <property type="entry name" value="TWO-COMPONENT RESPONSE REGULATOR"/>
    <property type="match status" value="1"/>
</dbReference>
<evidence type="ECO:0000256" key="1">
    <source>
        <dbReference type="ARBA" id="ARBA00022553"/>
    </source>
</evidence>
<dbReference type="InterPro" id="IPR050595">
    <property type="entry name" value="Bact_response_regulator"/>
</dbReference>
<evidence type="ECO:0000313" key="4">
    <source>
        <dbReference type="Proteomes" id="UP000028194"/>
    </source>
</evidence>
<dbReference type="AlphaFoldDB" id="A0A075MLY6"/>
<dbReference type="InterPro" id="IPR041226">
    <property type="entry name" value="NitrOD2"/>
</dbReference>
<reference evidence="3 4" key="1">
    <citation type="journal article" date="2014" name="PLoS ONE">
        <title>Genome Sequence of Candidatus Nitrososphaera evergladensis from Group I.1b Enriched from Everglades Soil Reveals Novel Genomic Features of the Ammonia-Oxidizing Archaea.</title>
        <authorList>
            <person name="Zhalnina K.V."/>
            <person name="Dias R."/>
            <person name="Leonard M.T."/>
            <person name="Dorr de Quadros P."/>
            <person name="Camargo F.A."/>
            <person name="Drew J.C."/>
            <person name="Farmerie W.G."/>
            <person name="Daroub S.H."/>
            <person name="Triplett E.W."/>
        </authorList>
    </citation>
    <scope>NUCLEOTIDE SEQUENCE [LARGE SCALE GENOMIC DNA]</scope>
    <source>
        <strain evidence="3 4">SR1</strain>
    </source>
</reference>
<dbReference type="PANTHER" id="PTHR44591">
    <property type="entry name" value="STRESS RESPONSE REGULATOR PROTEIN 1"/>
    <property type="match status" value="1"/>
</dbReference>
<sequence>MQNIDSYRLAETILSTIESVFGPRVFDAFIEKISEDYLGGEMSVHAAIMQRPELFELAFIGILGSRTGGEILAKICERTKSELGLDDAVTTSYSKKGDFAKFVAATTTAGSQVGTIIMIVDDDKDILSGIEKSLIACGYNKVQTFNDPVKALEHFKSAYDNNNEKEEKRDYYHHNHVLVLTDIRMHGMDGLRLAEELLRINPDAKIMPMSAYQLDEKMKNHLRRVTRENLLQKPFGMKELCVAVRNATRAP</sequence>
<dbReference type="STRING" id="1459636.NTE_00171"/>
<dbReference type="InterPro" id="IPR001789">
    <property type="entry name" value="Sig_transdc_resp-reg_receiver"/>
</dbReference>
<evidence type="ECO:0000259" key="2">
    <source>
        <dbReference type="PROSITE" id="PS50110"/>
    </source>
</evidence>
<keyword evidence="1" id="KW-0597">Phosphoprotein</keyword>
<dbReference type="GO" id="GO:0000160">
    <property type="term" value="P:phosphorelay signal transduction system"/>
    <property type="evidence" value="ECO:0007669"/>
    <property type="project" value="InterPro"/>
</dbReference>
<gene>
    <name evidence="3" type="ORF">NTE_00171</name>
</gene>
<dbReference type="SMART" id="SM00448">
    <property type="entry name" value="REC"/>
    <property type="match status" value="1"/>
</dbReference>
<dbReference type="Pfam" id="PF18550">
    <property type="entry name" value="NitrOD2"/>
    <property type="match status" value="1"/>
</dbReference>
<dbReference type="GO" id="GO:0003677">
    <property type="term" value="F:DNA binding"/>
    <property type="evidence" value="ECO:0007669"/>
    <property type="project" value="UniProtKB-KW"/>
</dbReference>
<dbReference type="HOGENOM" id="CLU_1105170_0_0_2"/>
<dbReference type="KEGG" id="nev:NTE_00171"/>
<dbReference type="SUPFAM" id="SSF52172">
    <property type="entry name" value="CheY-like"/>
    <property type="match status" value="1"/>
</dbReference>
<dbReference type="eggNOG" id="arCOG02391">
    <property type="taxonomic scope" value="Archaea"/>
</dbReference>
<proteinExistence type="predicted"/>
<keyword evidence="4" id="KW-1185">Reference proteome</keyword>
<dbReference type="InterPro" id="IPR011006">
    <property type="entry name" value="CheY-like_superfamily"/>
</dbReference>
<dbReference type="RefSeq" id="WP_148699280.1">
    <property type="nucleotide sequence ID" value="NZ_CP007174.1"/>
</dbReference>
<protein>
    <submittedName>
        <fullName evidence="3">Response regulator containing CheY-like receiver domain and AraC-type DNA-binding domain</fullName>
    </submittedName>
</protein>
<dbReference type="PROSITE" id="PS50110">
    <property type="entry name" value="RESPONSE_REGULATORY"/>
    <property type="match status" value="1"/>
</dbReference>
<dbReference type="Proteomes" id="UP000028194">
    <property type="component" value="Chromosome"/>
</dbReference>
<name>A0A075MLY6_9ARCH</name>
<keyword evidence="3" id="KW-0238">DNA-binding</keyword>
<accession>A0A075MLY6</accession>
<dbReference type="Pfam" id="PF00072">
    <property type="entry name" value="Response_reg"/>
    <property type="match status" value="1"/>
</dbReference>